<dbReference type="RefSeq" id="WP_206597172.1">
    <property type="nucleotide sequence ID" value="NZ_JAFKCS010000759.1"/>
</dbReference>
<gene>
    <name evidence="2" type="ORF">J0A65_26570</name>
</gene>
<protein>
    <submittedName>
        <fullName evidence="2">Uncharacterized protein</fullName>
    </submittedName>
</protein>
<accession>A0ABS3D277</accession>
<keyword evidence="1" id="KW-0472">Membrane</keyword>
<reference evidence="2 3" key="1">
    <citation type="submission" date="2021-03" db="EMBL/GenBank/DDBJ databases">
        <title>novel species isolated from a fishpond in China.</title>
        <authorList>
            <person name="Lu H."/>
            <person name="Cai Z."/>
        </authorList>
    </citation>
    <scope>NUCLEOTIDE SEQUENCE [LARGE SCALE GENOMIC DNA]</scope>
    <source>
        <strain evidence="2 3">Y57</strain>
    </source>
</reference>
<feature type="transmembrane region" description="Helical" evidence="1">
    <location>
        <begin position="42"/>
        <end position="61"/>
    </location>
</feature>
<proteinExistence type="predicted"/>
<organism evidence="2 3">
    <name type="scientific">Bowmanella yangjiangensis</name>
    <dbReference type="NCBI Taxonomy" id="2811230"/>
    <lineage>
        <taxon>Bacteria</taxon>
        <taxon>Pseudomonadati</taxon>
        <taxon>Pseudomonadota</taxon>
        <taxon>Gammaproteobacteria</taxon>
        <taxon>Alteromonadales</taxon>
        <taxon>Alteromonadaceae</taxon>
        <taxon>Bowmanella</taxon>
    </lineage>
</organism>
<feature type="non-terminal residue" evidence="2">
    <location>
        <position position="1"/>
    </location>
</feature>
<dbReference type="Proteomes" id="UP000663992">
    <property type="component" value="Unassembled WGS sequence"/>
</dbReference>
<keyword evidence="1" id="KW-0812">Transmembrane</keyword>
<feature type="transmembrane region" description="Helical" evidence="1">
    <location>
        <begin position="20"/>
        <end position="36"/>
    </location>
</feature>
<keyword evidence="1" id="KW-1133">Transmembrane helix</keyword>
<feature type="transmembrane region" description="Helical" evidence="1">
    <location>
        <begin position="73"/>
        <end position="93"/>
    </location>
</feature>
<name>A0ABS3D277_9ALTE</name>
<evidence type="ECO:0000256" key="1">
    <source>
        <dbReference type="SAM" id="Phobius"/>
    </source>
</evidence>
<comment type="caution">
    <text evidence="2">The sequence shown here is derived from an EMBL/GenBank/DDBJ whole genome shotgun (WGS) entry which is preliminary data.</text>
</comment>
<evidence type="ECO:0000313" key="2">
    <source>
        <dbReference type="EMBL" id="MBN7823460.1"/>
    </source>
</evidence>
<dbReference type="EMBL" id="JAFKCS010000759">
    <property type="protein sequence ID" value="MBN7823460.1"/>
    <property type="molecule type" value="Genomic_DNA"/>
</dbReference>
<keyword evidence="3" id="KW-1185">Reference proteome</keyword>
<sequence length="105" mass="11601">LGKIMEPIPLHNPWHQRKSTIVMGVLLAFASVLIAGPKTLIGVAITLATVPFILLAFLKFRVRWQNRFGGSKLMSIVFFLIALLATLAILHIAKQLQPYIGAHFA</sequence>
<evidence type="ECO:0000313" key="3">
    <source>
        <dbReference type="Proteomes" id="UP000663992"/>
    </source>
</evidence>